<dbReference type="EMBL" id="LUTY01000958">
    <property type="protein sequence ID" value="OAD22417.1"/>
    <property type="molecule type" value="Genomic_DNA"/>
</dbReference>
<organism evidence="1 2">
    <name type="scientific">Candidatus Thiomargarita nelsonii</name>
    <dbReference type="NCBI Taxonomy" id="1003181"/>
    <lineage>
        <taxon>Bacteria</taxon>
        <taxon>Pseudomonadati</taxon>
        <taxon>Pseudomonadota</taxon>
        <taxon>Gammaproteobacteria</taxon>
        <taxon>Thiotrichales</taxon>
        <taxon>Thiotrichaceae</taxon>
        <taxon>Thiomargarita</taxon>
    </lineage>
</organism>
<name>A0A176S3B0_9GAMM</name>
<gene>
    <name evidence="1" type="ORF">THIOM_001779</name>
</gene>
<keyword evidence="2" id="KW-1185">Reference proteome</keyword>
<evidence type="ECO:0000313" key="2">
    <source>
        <dbReference type="Proteomes" id="UP000076962"/>
    </source>
</evidence>
<protein>
    <submittedName>
        <fullName evidence="1">FeeH</fullName>
    </submittedName>
</protein>
<accession>A0A176S3B0</accession>
<dbReference type="SUPFAM" id="SSF52402">
    <property type="entry name" value="Adenine nucleotide alpha hydrolases-like"/>
    <property type="match status" value="1"/>
</dbReference>
<evidence type="ECO:0000313" key="1">
    <source>
        <dbReference type="EMBL" id="OAD22417.1"/>
    </source>
</evidence>
<reference evidence="1 2" key="1">
    <citation type="submission" date="2016-05" db="EMBL/GenBank/DDBJ databases">
        <title>Single-cell genome of chain-forming Candidatus Thiomargarita nelsonii and comparison to other large sulfur-oxidizing bacteria.</title>
        <authorList>
            <person name="Winkel M."/>
            <person name="Salman V."/>
            <person name="Woyke T."/>
            <person name="Schulz-Vogt H."/>
            <person name="Richter M."/>
            <person name="Flood B."/>
            <person name="Bailey J."/>
            <person name="Amann R."/>
            <person name="Mussmann M."/>
        </authorList>
    </citation>
    <scope>NUCLEOTIDE SEQUENCE [LARGE SCALE GENOMIC DNA]</scope>
    <source>
        <strain evidence="1 2">THI036</strain>
    </source>
</reference>
<sequence>MALTVDNGFRSPIGKQNAEKICEHLDVDHMEIRPYQIFKKLYKYGFENFSHHGFVCTDFWEGELFQDIGRNLAAQLDIPLLILGYTPEQVEEAFLPKEFDEYHLYGSEDFQFKENQKFTREKFLGVNLKEIFTPEEMNYWWDASKWSVDKIPTMILPFHAWGYHKTEIVTEVISSLHHILDEKSMHPMLTNDLYTGLGVFLDYKIFGYSPMFEPEFAKYVRAGKEDVKQNRNLWEFAEYYFKHEKLVLNSLDIQICLSKLGLTKPALDSIIKKSKARLDGKH</sequence>
<comment type="caution">
    <text evidence="1">The sequence shown here is derived from an EMBL/GenBank/DDBJ whole genome shotgun (WGS) entry which is preliminary data.</text>
</comment>
<dbReference type="Proteomes" id="UP000076962">
    <property type="component" value="Unassembled WGS sequence"/>
</dbReference>
<dbReference type="AlphaFoldDB" id="A0A176S3B0"/>
<proteinExistence type="predicted"/>